<protein>
    <submittedName>
        <fullName evidence="2">Protein kinase</fullName>
    </submittedName>
</protein>
<keyword evidence="2" id="KW-0808">Transferase</keyword>
<dbReference type="SUPFAM" id="SSF56112">
    <property type="entry name" value="Protein kinase-like (PK-like)"/>
    <property type="match status" value="1"/>
</dbReference>
<sequence length="226" mass="25152">MLEVGGEGSYGITYLGLDQFENRPVVLKQVRPSKGSLARQLLEREASILQSLNHPQLPAFKEWMMIGRHPFLIMSMVEGTTLEDLIFEQGQRYGEVDSAQITLQLLELVPSISKDSFILICVFQTSCCILLYSTFESPHSATNAKELSWQEELTLSPSLIEIIERLLQLRKPYSDALDAMEDLGVFLSQARINYFIPLRIAIEGITAARLDITVSATAAATGTLGQ</sequence>
<evidence type="ECO:0000313" key="2">
    <source>
        <dbReference type="EMBL" id="MEA3569556.1"/>
    </source>
</evidence>
<dbReference type="SMART" id="SM00220">
    <property type="entry name" value="S_TKc"/>
    <property type="match status" value="1"/>
</dbReference>
<gene>
    <name evidence="2" type="ORF">U9M73_06035</name>
</gene>
<reference evidence="2 3" key="1">
    <citation type="submission" date="2023-12" db="EMBL/GenBank/DDBJ databases">
        <title>Whole genome sequencing of Paenibacillus phoenicis isolated from the Phoenix Mars Lander spacecraft assembly facility.</title>
        <authorList>
            <person name="Garcia A."/>
            <person name="Venkateswaran K."/>
        </authorList>
    </citation>
    <scope>NUCLEOTIDE SEQUENCE [LARGE SCALE GENOMIC DNA]</scope>
    <source>
        <strain evidence="2 3">3PO2SA</strain>
    </source>
</reference>
<dbReference type="PROSITE" id="PS50011">
    <property type="entry name" value="PROTEIN_KINASE_DOM"/>
    <property type="match status" value="1"/>
</dbReference>
<dbReference type="EMBL" id="JAYERP010000001">
    <property type="protein sequence ID" value="MEA3569556.1"/>
    <property type="molecule type" value="Genomic_DNA"/>
</dbReference>
<feature type="domain" description="Protein kinase" evidence="1">
    <location>
        <begin position="1"/>
        <end position="226"/>
    </location>
</feature>
<dbReference type="RefSeq" id="WP_323079068.1">
    <property type="nucleotide sequence ID" value="NZ_JAYERP010000001.1"/>
</dbReference>
<dbReference type="InterPro" id="IPR000719">
    <property type="entry name" value="Prot_kinase_dom"/>
</dbReference>
<dbReference type="GO" id="GO:0016301">
    <property type="term" value="F:kinase activity"/>
    <property type="evidence" value="ECO:0007669"/>
    <property type="project" value="UniProtKB-KW"/>
</dbReference>
<evidence type="ECO:0000313" key="3">
    <source>
        <dbReference type="Proteomes" id="UP001292216"/>
    </source>
</evidence>
<keyword evidence="3" id="KW-1185">Reference proteome</keyword>
<dbReference type="InterPro" id="IPR011009">
    <property type="entry name" value="Kinase-like_dom_sf"/>
</dbReference>
<accession>A0ABU5PI56</accession>
<proteinExistence type="predicted"/>
<dbReference type="Pfam" id="PF00069">
    <property type="entry name" value="Pkinase"/>
    <property type="match status" value="1"/>
</dbReference>
<keyword evidence="2" id="KW-0418">Kinase</keyword>
<comment type="caution">
    <text evidence="2">The sequence shown here is derived from an EMBL/GenBank/DDBJ whole genome shotgun (WGS) entry which is preliminary data.</text>
</comment>
<organism evidence="2 3">
    <name type="scientific">Paenibacillus phoenicis</name>
    <dbReference type="NCBI Taxonomy" id="554117"/>
    <lineage>
        <taxon>Bacteria</taxon>
        <taxon>Bacillati</taxon>
        <taxon>Bacillota</taxon>
        <taxon>Bacilli</taxon>
        <taxon>Bacillales</taxon>
        <taxon>Paenibacillaceae</taxon>
        <taxon>Paenibacillus</taxon>
    </lineage>
</organism>
<evidence type="ECO:0000259" key="1">
    <source>
        <dbReference type="PROSITE" id="PS50011"/>
    </source>
</evidence>
<dbReference type="Gene3D" id="1.10.510.10">
    <property type="entry name" value="Transferase(Phosphotransferase) domain 1"/>
    <property type="match status" value="1"/>
</dbReference>
<name>A0ABU5PI56_9BACL</name>
<dbReference type="Proteomes" id="UP001292216">
    <property type="component" value="Unassembled WGS sequence"/>
</dbReference>